<feature type="signal peptide" evidence="1">
    <location>
        <begin position="1"/>
        <end position="26"/>
    </location>
</feature>
<dbReference type="EMBL" id="KQ965820">
    <property type="protein sequence ID" value="KXS10562.1"/>
    <property type="molecule type" value="Genomic_DNA"/>
</dbReference>
<keyword evidence="1" id="KW-0732">Signal</keyword>
<feature type="chain" id="PRO_5007295877" evidence="1">
    <location>
        <begin position="27"/>
        <end position="406"/>
    </location>
</feature>
<dbReference type="OrthoDB" id="2093442at2759"/>
<dbReference type="PANTHER" id="PTHR42834">
    <property type="entry name" value="ENDONUCLEASE/EXONUCLEASE/PHOSPHATASE FAMILY PROTEIN (AFU_ORTHOLOGUE AFUA_3G09210)"/>
    <property type="match status" value="1"/>
</dbReference>
<protein>
    <submittedName>
        <fullName evidence="2">DNase I-like protein</fullName>
    </submittedName>
</protein>
<dbReference type="Proteomes" id="UP000070544">
    <property type="component" value="Unassembled WGS sequence"/>
</dbReference>
<evidence type="ECO:0000256" key="1">
    <source>
        <dbReference type="SAM" id="SignalP"/>
    </source>
</evidence>
<reference evidence="2 3" key="1">
    <citation type="journal article" date="2015" name="Genome Biol. Evol.">
        <title>Phylogenomic analyses indicate that early fungi evolved digesting cell walls of algal ancestors of land plants.</title>
        <authorList>
            <person name="Chang Y."/>
            <person name="Wang S."/>
            <person name="Sekimoto S."/>
            <person name="Aerts A.L."/>
            <person name="Choi C."/>
            <person name="Clum A."/>
            <person name="LaButti K.M."/>
            <person name="Lindquist E.A."/>
            <person name="Yee Ngan C."/>
            <person name="Ohm R.A."/>
            <person name="Salamov A.A."/>
            <person name="Grigoriev I.V."/>
            <person name="Spatafora J.W."/>
            <person name="Berbee M.L."/>
        </authorList>
    </citation>
    <scope>NUCLEOTIDE SEQUENCE [LARGE SCALE GENOMIC DNA]</scope>
    <source>
        <strain evidence="2 3">JEL478</strain>
    </source>
</reference>
<dbReference type="Gene3D" id="3.60.10.10">
    <property type="entry name" value="Endonuclease/exonuclease/phosphatase"/>
    <property type="match status" value="1"/>
</dbReference>
<accession>A0A139A1D0</accession>
<evidence type="ECO:0000313" key="2">
    <source>
        <dbReference type="EMBL" id="KXS10562.1"/>
    </source>
</evidence>
<proteinExistence type="predicted"/>
<dbReference type="AlphaFoldDB" id="A0A139A1D0"/>
<sequence>MASRHGCSVVLAVIVLLSLLAPSTWAIRELGPGLKLKAWLGNIAAAPVAPICNRPPTVTEDRRINKGNLSVLVYNAEWLFFKGARRSFIPCPGRGCPWKDLSAAQEHFEHVAAAIRIADADIVHLSEVESCDALERLVALLPGMGYRYYLVQGRDVATGQNVGLLTRVDPVRVLDRTEERLPFPLPESHCAATKRPAESDILRGPEDGGVADIQPHIADEVDVDATATEYGLSKHYVTRIFVNNMSIWLAGVHFLAIPSDTDRCPKREVQAAVLKKYLQKLSTFEKEELIIMGDFNDFDHDVPDASGPADEPISQALAIVKSTTQPALLNAASLWADPNVRYSNWFDRNRNCRDDGGDEHCLIDHALVSKGLASRIVATKPMHIYKEFCGKMDSDHWPIYVEFDMT</sequence>
<keyword evidence="3" id="KW-1185">Reference proteome</keyword>
<dbReference type="SUPFAM" id="SSF56219">
    <property type="entry name" value="DNase I-like"/>
    <property type="match status" value="1"/>
</dbReference>
<dbReference type="OMA" id="AHAYREN"/>
<name>A0A139A1D0_GONPJ</name>
<dbReference type="PANTHER" id="PTHR42834:SF1">
    <property type="entry name" value="ENDONUCLEASE_EXONUCLEASE_PHOSPHATASE FAMILY PROTEIN (AFU_ORTHOLOGUE AFUA_3G09210)"/>
    <property type="match status" value="1"/>
</dbReference>
<evidence type="ECO:0000313" key="3">
    <source>
        <dbReference type="Proteomes" id="UP000070544"/>
    </source>
</evidence>
<organism evidence="2 3">
    <name type="scientific">Gonapodya prolifera (strain JEL478)</name>
    <name type="common">Monoblepharis prolifera</name>
    <dbReference type="NCBI Taxonomy" id="1344416"/>
    <lineage>
        <taxon>Eukaryota</taxon>
        <taxon>Fungi</taxon>
        <taxon>Fungi incertae sedis</taxon>
        <taxon>Chytridiomycota</taxon>
        <taxon>Chytridiomycota incertae sedis</taxon>
        <taxon>Monoblepharidomycetes</taxon>
        <taxon>Monoblepharidales</taxon>
        <taxon>Gonapodyaceae</taxon>
        <taxon>Gonapodya</taxon>
    </lineage>
</organism>
<dbReference type="InterPro" id="IPR036691">
    <property type="entry name" value="Endo/exonu/phosph_ase_sf"/>
</dbReference>
<gene>
    <name evidence="2" type="ORF">M427DRAFT_148561</name>
</gene>